<evidence type="ECO:0000313" key="8">
    <source>
        <dbReference type="Proteomes" id="UP000642094"/>
    </source>
</evidence>
<feature type="domain" description="DUF1565" evidence="6">
    <location>
        <begin position="41"/>
        <end position="176"/>
    </location>
</feature>
<dbReference type="Pfam" id="PF07602">
    <property type="entry name" value="DUF1565"/>
    <property type="match status" value="1"/>
</dbReference>
<evidence type="ECO:0000256" key="1">
    <source>
        <dbReference type="ARBA" id="ARBA00004906"/>
    </source>
</evidence>
<dbReference type="InterPro" id="IPR011459">
    <property type="entry name" value="DUF1565"/>
</dbReference>
<dbReference type="InterPro" id="IPR011050">
    <property type="entry name" value="Pectin_lyase_fold/virulence"/>
</dbReference>
<reference evidence="7 8" key="1">
    <citation type="journal article" date="2020" name="ISME J.">
        <title>Comparative genomics reveals insights into cyanobacterial evolution and habitat adaptation.</title>
        <authorList>
            <person name="Chen M.Y."/>
            <person name="Teng W.K."/>
            <person name="Zhao L."/>
            <person name="Hu C.X."/>
            <person name="Zhou Y.K."/>
            <person name="Han B.P."/>
            <person name="Song L.R."/>
            <person name="Shu W.S."/>
        </authorList>
    </citation>
    <scope>NUCLEOTIDE SEQUENCE [LARGE SCALE GENOMIC DNA]</scope>
    <source>
        <strain evidence="7 8">FACHB-723</strain>
    </source>
</reference>
<dbReference type="InterPro" id="IPR007742">
    <property type="entry name" value="NosD_dom"/>
</dbReference>
<dbReference type="SMART" id="SM00710">
    <property type="entry name" value="PbH1"/>
    <property type="match status" value="6"/>
</dbReference>
<keyword evidence="3" id="KW-0833">Ubl conjugation pathway</keyword>
<dbReference type="Gene3D" id="2.160.20.10">
    <property type="entry name" value="Single-stranded right-handed beta-helix, Pectin lyase-like"/>
    <property type="match status" value="1"/>
</dbReference>
<name>A0ABR7ZXB2_9CYAN</name>
<evidence type="ECO:0000259" key="5">
    <source>
        <dbReference type="Pfam" id="PF05048"/>
    </source>
</evidence>
<dbReference type="PANTHER" id="PTHR22990:SF15">
    <property type="entry name" value="F-BOX ONLY PROTEIN 10"/>
    <property type="match status" value="1"/>
</dbReference>
<evidence type="ECO:0000259" key="6">
    <source>
        <dbReference type="Pfam" id="PF07602"/>
    </source>
</evidence>
<evidence type="ECO:0000313" key="7">
    <source>
        <dbReference type="EMBL" id="MBD2188598.1"/>
    </source>
</evidence>
<dbReference type="RefSeq" id="WP_190403447.1">
    <property type="nucleotide sequence ID" value="NZ_JACJQB010000018.1"/>
</dbReference>
<sequence>MNKFSYLTNIVNVVFVVSLSTTASAWAQSAQQKIVFISPQGADVVGAGSQNQAFRTITAAIAANPQSGTIFQLSNGTYSEATGERFPIRLPRGAILRGNPSTNGSGVVISGGGRFLSSTFASQNIAIAAANFSRIEGVTVTNSNPRGYGLWLESSQNVFISNNSFVGSTHDGIFLTGRSNAYIGNNLFTNNRGSGISAVGTSTGEIRDNRFENTGFGLSIGQQSQVVVANNSITNNVDGVIISNSAQPMLRGNTISDNRRNGLVVLANGNVSPRADVGTTVSQGNNTFRNNRELDINNATTIPLVAVGNQFNQSRVKGLLNLTASQSPIVNAIANKPIVSIPAPITSNPKPVASAPKPVTSIPTTVSTIPSPSGTAVPIPNNSSPSNGATTVFLPAPSSNQALPNPVISTNPSVNNGVNNNAPTTIIIEREYSTPTRPAPVAALPPVVVDPTTGKPFQYRVVVNTTSPVVTQKVKNIVPSAFRLSRSGRSMLQVGAYSERPTATQLVQRLAQAGVSAQIIPF</sequence>
<feature type="signal peptide" evidence="4">
    <location>
        <begin position="1"/>
        <end position="27"/>
    </location>
</feature>
<comment type="caution">
    <text evidence="7">The sequence shown here is derived from an EMBL/GenBank/DDBJ whole genome shotgun (WGS) entry which is preliminary data.</text>
</comment>
<evidence type="ECO:0000256" key="2">
    <source>
        <dbReference type="ARBA" id="ARBA00022737"/>
    </source>
</evidence>
<organism evidence="7 8">
    <name type="scientific">Pseudanabaena mucicola FACHB-723</name>
    <dbReference type="NCBI Taxonomy" id="2692860"/>
    <lineage>
        <taxon>Bacteria</taxon>
        <taxon>Bacillati</taxon>
        <taxon>Cyanobacteriota</taxon>
        <taxon>Cyanophyceae</taxon>
        <taxon>Pseudanabaenales</taxon>
        <taxon>Pseudanabaenaceae</taxon>
        <taxon>Pseudanabaena</taxon>
    </lineage>
</organism>
<dbReference type="InterPro" id="IPR022441">
    <property type="entry name" value="Para_beta_helix_rpt-2"/>
</dbReference>
<dbReference type="SUPFAM" id="SSF51126">
    <property type="entry name" value="Pectin lyase-like"/>
    <property type="match status" value="1"/>
</dbReference>
<keyword evidence="8" id="KW-1185">Reference proteome</keyword>
<dbReference type="NCBIfam" id="TIGR03804">
    <property type="entry name" value="para_beta_helix"/>
    <property type="match status" value="3"/>
</dbReference>
<gene>
    <name evidence="7" type="ORF">H6F41_10620</name>
</gene>
<feature type="chain" id="PRO_5045282246" evidence="4">
    <location>
        <begin position="28"/>
        <end position="522"/>
    </location>
</feature>
<dbReference type="InterPro" id="IPR051550">
    <property type="entry name" value="SCF-Subunits/Alg-Epimerases"/>
</dbReference>
<feature type="domain" description="Periplasmic copper-binding protein NosD beta helix" evidence="5">
    <location>
        <begin position="205"/>
        <end position="268"/>
    </location>
</feature>
<keyword evidence="4" id="KW-0732">Signal</keyword>
<keyword evidence="2" id="KW-0677">Repeat</keyword>
<dbReference type="EMBL" id="JACJQB010000018">
    <property type="protein sequence ID" value="MBD2188598.1"/>
    <property type="molecule type" value="Genomic_DNA"/>
</dbReference>
<evidence type="ECO:0000256" key="3">
    <source>
        <dbReference type="ARBA" id="ARBA00022786"/>
    </source>
</evidence>
<dbReference type="Pfam" id="PF05048">
    <property type="entry name" value="NosD"/>
    <property type="match status" value="1"/>
</dbReference>
<accession>A0ABR7ZXB2</accession>
<comment type="pathway">
    <text evidence="1">Protein modification; protein ubiquitination.</text>
</comment>
<protein>
    <submittedName>
        <fullName evidence="7">DUF1565 domain-containing protein</fullName>
    </submittedName>
</protein>
<dbReference type="InterPro" id="IPR012334">
    <property type="entry name" value="Pectin_lyas_fold"/>
</dbReference>
<dbReference type="Proteomes" id="UP000642094">
    <property type="component" value="Unassembled WGS sequence"/>
</dbReference>
<dbReference type="PANTHER" id="PTHR22990">
    <property type="entry name" value="F-BOX ONLY PROTEIN"/>
    <property type="match status" value="1"/>
</dbReference>
<evidence type="ECO:0000256" key="4">
    <source>
        <dbReference type="SAM" id="SignalP"/>
    </source>
</evidence>
<dbReference type="InterPro" id="IPR006626">
    <property type="entry name" value="PbH1"/>
</dbReference>
<proteinExistence type="predicted"/>